<organism evidence="2 3">
    <name type="scientific">Nakamurella endophytica</name>
    <dbReference type="NCBI Taxonomy" id="1748367"/>
    <lineage>
        <taxon>Bacteria</taxon>
        <taxon>Bacillati</taxon>
        <taxon>Actinomycetota</taxon>
        <taxon>Actinomycetes</taxon>
        <taxon>Nakamurellales</taxon>
        <taxon>Nakamurellaceae</taxon>
        <taxon>Nakamurella</taxon>
    </lineage>
</organism>
<evidence type="ECO:0000256" key="1">
    <source>
        <dbReference type="SAM" id="SignalP"/>
    </source>
</evidence>
<gene>
    <name evidence="2" type="ORF">GCM10011594_22580</name>
</gene>
<dbReference type="InterPro" id="IPR006311">
    <property type="entry name" value="TAT_signal"/>
</dbReference>
<evidence type="ECO:0000313" key="3">
    <source>
        <dbReference type="Proteomes" id="UP000655208"/>
    </source>
</evidence>
<reference evidence="2" key="1">
    <citation type="journal article" date="2014" name="Int. J. Syst. Evol. Microbiol.">
        <title>Complete genome sequence of Corynebacterium casei LMG S-19264T (=DSM 44701T), isolated from a smear-ripened cheese.</title>
        <authorList>
            <consortium name="US DOE Joint Genome Institute (JGI-PGF)"/>
            <person name="Walter F."/>
            <person name="Albersmeier A."/>
            <person name="Kalinowski J."/>
            <person name="Ruckert C."/>
        </authorList>
    </citation>
    <scope>NUCLEOTIDE SEQUENCE</scope>
    <source>
        <strain evidence="2">CGMCC 4.7308</strain>
    </source>
</reference>
<reference evidence="2" key="2">
    <citation type="submission" date="2020-09" db="EMBL/GenBank/DDBJ databases">
        <authorList>
            <person name="Sun Q."/>
            <person name="Zhou Y."/>
        </authorList>
    </citation>
    <scope>NUCLEOTIDE SEQUENCE</scope>
    <source>
        <strain evidence="2">CGMCC 4.7308</strain>
    </source>
</reference>
<dbReference type="EMBL" id="BMNA01000004">
    <property type="protein sequence ID" value="GGM01969.1"/>
    <property type="molecule type" value="Genomic_DNA"/>
</dbReference>
<protein>
    <submittedName>
        <fullName evidence="2">Uncharacterized protein</fullName>
    </submittedName>
</protein>
<accession>A0A917WFY9</accession>
<dbReference type="AlphaFoldDB" id="A0A917WFY9"/>
<dbReference type="Proteomes" id="UP000655208">
    <property type="component" value="Unassembled WGS sequence"/>
</dbReference>
<proteinExistence type="predicted"/>
<dbReference type="PROSITE" id="PS51318">
    <property type="entry name" value="TAT"/>
    <property type="match status" value="1"/>
</dbReference>
<feature type="signal peptide" evidence="1">
    <location>
        <begin position="1"/>
        <end position="25"/>
    </location>
</feature>
<feature type="chain" id="PRO_5039636162" evidence="1">
    <location>
        <begin position="26"/>
        <end position="748"/>
    </location>
</feature>
<comment type="caution">
    <text evidence="2">The sequence shown here is derived from an EMBL/GenBank/DDBJ whole genome shotgun (WGS) entry which is preliminary data.</text>
</comment>
<dbReference type="RefSeq" id="WP_188941636.1">
    <property type="nucleotide sequence ID" value="NZ_BMNA01000004.1"/>
</dbReference>
<evidence type="ECO:0000313" key="2">
    <source>
        <dbReference type="EMBL" id="GGM01969.1"/>
    </source>
</evidence>
<keyword evidence="1" id="KW-0732">Signal</keyword>
<name>A0A917WFY9_9ACTN</name>
<keyword evidence="3" id="KW-1185">Reference proteome</keyword>
<sequence>MTHRGHRRTALSVPIAALTALLVLAGPTAAPAAAAVPVAAAAATAVRTHAATAAVPAPAASAPAPRAAALASADPWTAVAAQRVLDTAARVGASGPIAANGTVRLRVLGVAGIPSSGVAAVVLTVTAPSPSASGTVTAWATGQPRPTVPTVRFTAGRAVTTLAVVPVGADGTVTLANQSGAALQLQADTAGWTAASTAAGGYVPVTPKRIVDSTQRLGLAGPLAAGRWAQPTIAGHAGVPATGAAAVVLSVTVVNPSTAGYLAAFPGGTVTAGGSVPASSVLNWSAGGPVTGPVVVPLSSAGAVQLINRSAAAVGLLVDVVGYVRAGTAAVGGLVALPSARIADSRSGAGWPLDPGPLPAHSFVGVKVTGTGGVPASGVAAVLLAVTVAAPTAAGTVRVQAHGGDGTGGTAVSFPAGGNRTGLALVPLTAQGIVDVLDPTDRPVQVVLDVLGYVRGAAVEPPVTWSAAAPTASGLTGVSALDCTSAAFCLAADGSGHSATFDGTAWHPVTTGAVPLQLGDLSCATATDCLAIGPHAVVRFDGARWRSLPAPTGLTLVSVSCASTSFCMVAEGEQGSSWIWNGASWSGRSAIVTDLGEYQSYVASLSCATPTLCAAVGSRNGSWLWDGASWRSSELVTLTYGTDVSCPVADFCASLAGISGSESVVYDHGTLTDTDVTWGGAMQSISCADATFCVMVGAEDGVATWDGTTWTDPAFPQTLPGSPAFVSCPTHTFCMALQRDGAQLVGRR</sequence>